<dbReference type="HOGENOM" id="CLU_032828_2_0_5"/>
<comment type="similarity">
    <text evidence="2">Belongs to the drug/metabolite transporter (DMT) superfamily. 10 TMS drug/metabolite exporter (DME) (TC 2.A.7.3) family.</text>
</comment>
<evidence type="ECO:0000256" key="4">
    <source>
        <dbReference type="ARBA" id="ARBA00022989"/>
    </source>
</evidence>
<evidence type="ECO:0000256" key="6">
    <source>
        <dbReference type="SAM" id="Phobius"/>
    </source>
</evidence>
<feature type="transmembrane region" description="Helical" evidence="6">
    <location>
        <begin position="207"/>
        <end position="227"/>
    </location>
</feature>
<dbReference type="Proteomes" id="UP000004507">
    <property type="component" value="Unassembled WGS sequence"/>
</dbReference>
<sequence length="300" mass="32546">MAVMSDNIRGALLMVGGMCAFTVNDAFMKSLSGDIPLFQAVLLRGIFAIICLTIMCRVMDQLHFNLPRRDWGLIMLRTLGEVGGTYFFLTALFHMPIANVSAILQALPLAVSLAATLFLGEALGWRRFAAIAIGFVGVVLIIQPGGTDFSSYSIYALIAVACITLRDLAVRRMSVQVPVVFVALIAAIGVTALGAIGSLFITWQPMSATSAMQIGSATICLIFGYIFSVSAMRSGEISFVAPFRYTSLLVALILGMAVFDEWPNVLTVLGASIVVATGLFTLWRERRLRIRHNLSPDRIR</sequence>
<proteinExistence type="inferred from homology"/>
<dbReference type="InterPro" id="IPR000620">
    <property type="entry name" value="EamA_dom"/>
</dbReference>
<dbReference type="eggNOG" id="COG0697">
    <property type="taxonomic scope" value="Bacteria"/>
</dbReference>
<feature type="transmembrane region" description="Helical" evidence="6">
    <location>
        <begin position="37"/>
        <end position="59"/>
    </location>
</feature>
<dbReference type="EMBL" id="AAMS01000002">
    <property type="protein sequence ID" value="EAQ07812.1"/>
    <property type="molecule type" value="Genomic_DNA"/>
</dbReference>
<dbReference type="AlphaFoldDB" id="A3V381"/>
<feature type="transmembrane region" description="Helical" evidence="6">
    <location>
        <begin position="239"/>
        <end position="259"/>
    </location>
</feature>
<evidence type="ECO:0000256" key="1">
    <source>
        <dbReference type="ARBA" id="ARBA00004141"/>
    </source>
</evidence>
<reference evidence="8 9" key="1">
    <citation type="submission" date="2006-01" db="EMBL/GenBank/DDBJ databases">
        <authorList>
            <person name="Hagstrom A."/>
            <person name="Ferriera S."/>
            <person name="Johnson J."/>
            <person name="Kravitz S."/>
            <person name="Halpern A."/>
            <person name="Remington K."/>
            <person name="Beeson K."/>
            <person name="Tran B."/>
            <person name="Rogers Y.-H."/>
            <person name="Friedman R."/>
            <person name="Venter J.C."/>
        </authorList>
    </citation>
    <scope>NUCLEOTIDE SEQUENCE [LARGE SCALE GENOMIC DNA]</scope>
    <source>
        <strain evidence="8 9">SKA53</strain>
    </source>
</reference>
<dbReference type="InterPro" id="IPR037185">
    <property type="entry name" value="EmrE-like"/>
</dbReference>
<feature type="transmembrane region" description="Helical" evidence="6">
    <location>
        <begin position="177"/>
        <end position="201"/>
    </location>
</feature>
<keyword evidence="9" id="KW-1185">Reference proteome</keyword>
<feature type="transmembrane region" description="Helical" evidence="6">
    <location>
        <begin position="12"/>
        <end position="31"/>
    </location>
</feature>
<keyword evidence="4 6" id="KW-1133">Transmembrane helix</keyword>
<name>A3V381_9RHOB</name>
<evidence type="ECO:0000256" key="3">
    <source>
        <dbReference type="ARBA" id="ARBA00022692"/>
    </source>
</evidence>
<evidence type="ECO:0000259" key="7">
    <source>
        <dbReference type="Pfam" id="PF00892"/>
    </source>
</evidence>
<feature type="transmembrane region" description="Helical" evidence="6">
    <location>
        <begin position="71"/>
        <end position="94"/>
    </location>
</feature>
<dbReference type="Pfam" id="PF00892">
    <property type="entry name" value="EamA"/>
    <property type="match status" value="1"/>
</dbReference>
<feature type="transmembrane region" description="Helical" evidence="6">
    <location>
        <begin position="100"/>
        <end position="120"/>
    </location>
</feature>
<feature type="transmembrane region" description="Helical" evidence="6">
    <location>
        <begin position="265"/>
        <end position="283"/>
    </location>
</feature>
<comment type="caution">
    <text evidence="8">The sequence shown here is derived from an EMBL/GenBank/DDBJ whole genome shotgun (WGS) entry which is preliminary data.</text>
</comment>
<dbReference type="STRING" id="314232.SKA53_13283"/>
<protein>
    <submittedName>
        <fullName evidence="8">Membrane protein, putative</fullName>
    </submittedName>
</protein>
<feature type="domain" description="EamA" evidence="7">
    <location>
        <begin position="9"/>
        <end position="142"/>
    </location>
</feature>
<keyword evidence="3 6" id="KW-0812">Transmembrane</keyword>
<dbReference type="OrthoDB" id="7165334at2"/>
<feature type="transmembrane region" description="Helical" evidence="6">
    <location>
        <begin position="127"/>
        <end position="146"/>
    </location>
</feature>
<dbReference type="GO" id="GO:0016020">
    <property type="term" value="C:membrane"/>
    <property type="evidence" value="ECO:0007669"/>
    <property type="project" value="UniProtKB-SubCell"/>
</dbReference>
<feature type="transmembrane region" description="Helical" evidence="6">
    <location>
        <begin position="152"/>
        <end position="170"/>
    </location>
</feature>
<evidence type="ECO:0000313" key="8">
    <source>
        <dbReference type="EMBL" id="EAQ07812.1"/>
    </source>
</evidence>
<organism evidence="8 9">
    <name type="scientific">Yoonia vestfoldensis SKA53</name>
    <dbReference type="NCBI Taxonomy" id="314232"/>
    <lineage>
        <taxon>Bacteria</taxon>
        <taxon>Pseudomonadati</taxon>
        <taxon>Pseudomonadota</taxon>
        <taxon>Alphaproteobacteria</taxon>
        <taxon>Rhodobacterales</taxon>
        <taxon>Paracoccaceae</taxon>
        <taxon>Yoonia</taxon>
    </lineage>
</organism>
<keyword evidence="5 6" id="KW-0472">Membrane</keyword>
<dbReference type="PANTHER" id="PTHR22911:SF6">
    <property type="entry name" value="SOLUTE CARRIER FAMILY 35 MEMBER G1"/>
    <property type="match status" value="1"/>
</dbReference>
<evidence type="ECO:0000256" key="5">
    <source>
        <dbReference type="ARBA" id="ARBA00023136"/>
    </source>
</evidence>
<dbReference type="SUPFAM" id="SSF103481">
    <property type="entry name" value="Multidrug resistance efflux transporter EmrE"/>
    <property type="match status" value="2"/>
</dbReference>
<gene>
    <name evidence="8" type="ORF">SKA53_13283</name>
</gene>
<evidence type="ECO:0000256" key="2">
    <source>
        <dbReference type="ARBA" id="ARBA00009853"/>
    </source>
</evidence>
<evidence type="ECO:0000313" key="9">
    <source>
        <dbReference type="Proteomes" id="UP000004507"/>
    </source>
</evidence>
<dbReference type="PANTHER" id="PTHR22911">
    <property type="entry name" value="ACYL-MALONYL CONDENSING ENZYME-RELATED"/>
    <property type="match status" value="1"/>
</dbReference>
<comment type="subcellular location">
    <subcellularLocation>
        <location evidence="1">Membrane</location>
        <topology evidence="1">Multi-pass membrane protein</topology>
    </subcellularLocation>
</comment>
<dbReference type="RefSeq" id="WP_007206598.1">
    <property type="nucleotide sequence ID" value="NZ_CH672414.1"/>
</dbReference>
<accession>A3V381</accession>